<dbReference type="Pfam" id="PF13380">
    <property type="entry name" value="CoA_binding_2"/>
    <property type="match status" value="1"/>
</dbReference>
<dbReference type="InterPro" id="IPR036291">
    <property type="entry name" value="NAD(P)-bd_dom_sf"/>
</dbReference>
<dbReference type="InterPro" id="IPR032875">
    <property type="entry name" value="Succ_CoA_lig_flav_dom"/>
</dbReference>
<dbReference type="RefSeq" id="WP_377432219.1">
    <property type="nucleotide sequence ID" value="NZ_JBHSPR010000060.1"/>
</dbReference>
<keyword evidence="4" id="KW-1185">Reference proteome</keyword>
<dbReference type="SMART" id="SM00881">
    <property type="entry name" value="CoA_binding"/>
    <property type="match status" value="1"/>
</dbReference>
<dbReference type="Gene3D" id="3.40.50.720">
    <property type="entry name" value="NAD(P)-binding Rossmann-like Domain"/>
    <property type="match status" value="1"/>
</dbReference>
<dbReference type="SUPFAM" id="SSF51735">
    <property type="entry name" value="NAD(P)-binding Rossmann-fold domains"/>
    <property type="match status" value="1"/>
</dbReference>
<dbReference type="InterPro" id="IPR016102">
    <property type="entry name" value="Succinyl-CoA_synth-like"/>
</dbReference>
<dbReference type="Proteomes" id="UP001596203">
    <property type="component" value="Unassembled WGS sequence"/>
</dbReference>
<name>A0ABW1KP22_9ACTN</name>
<accession>A0ABW1KP22</accession>
<evidence type="ECO:0000313" key="4">
    <source>
        <dbReference type="Proteomes" id="UP001596203"/>
    </source>
</evidence>
<proteinExistence type="predicted"/>
<sequence>MTSVDDVLGLEGGPIVRAGAGRSVLDVLLHPESLAIIGASDNPVSLGGRPLGLLAAAGYAGRVYPVNPTRSTVQGRPAYPSVRDLPEPVEVAMVMVRARMVPAVLRECDAAGVRVAIVLSSGFGEGTGRGAELRDEIADIVAGTTMRVLGPNCEGLASLPASAPLTFSPVLDAARTGQVVLPGKVAVLSHSGGLGFAVAQWGSRVGIGFNYLISTGNEGDLDVLELAGALLVETDTELAVLVLEGVDDPRRLAALAGQARELGKRLLVARLGRTDAGARGSLAHTRHDATTLGGLDALYAQQGIAQAGDERELIDVLQALDKVPTLAGRRIGILATSGGAGVWLADACRDAGLAVPELSPELQHTLAGFMPEYGSPVNPVDLTAQFIAGGSFAPAIEALASSGEVDAVVLATSLASAGRLEDDREALSALLQRDLPPLVVYTYTHPAESCVRILEGLGLAWYTSSTGVAGGLAAVAPPLAGGTGSPAADDTDARPAGGTLS</sequence>
<organism evidence="3 4">
    <name type="scientific">Plantactinospora solaniradicis</name>
    <dbReference type="NCBI Taxonomy" id="1723736"/>
    <lineage>
        <taxon>Bacteria</taxon>
        <taxon>Bacillati</taxon>
        <taxon>Actinomycetota</taxon>
        <taxon>Actinomycetes</taxon>
        <taxon>Micromonosporales</taxon>
        <taxon>Micromonosporaceae</taxon>
        <taxon>Plantactinospora</taxon>
    </lineage>
</organism>
<feature type="domain" description="CoA-binding" evidence="2">
    <location>
        <begin position="28"/>
        <end position="123"/>
    </location>
</feature>
<dbReference type="PANTHER" id="PTHR42793:SF1">
    <property type="entry name" value="PEPTIDYL-LYSINE N-ACETYLTRANSFERASE PATZ"/>
    <property type="match status" value="1"/>
</dbReference>
<evidence type="ECO:0000256" key="1">
    <source>
        <dbReference type="SAM" id="MobiDB-lite"/>
    </source>
</evidence>
<dbReference type="InterPro" id="IPR003781">
    <property type="entry name" value="CoA-bd"/>
</dbReference>
<dbReference type="Gene3D" id="3.40.50.261">
    <property type="entry name" value="Succinyl-CoA synthetase domains"/>
    <property type="match status" value="2"/>
</dbReference>
<reference evidence="4" key="1">
    <citation type="journal article" date="2019" name="Int. J. Syst. Evol. Microbiol.">
        <title>The Global Catalogue of Microorganisms (GCM) 10K type strain sequencing project: providing services to taxonomists for standard genome sequencing and annotation.</title>
        <authorList>
            <consortium name="The Broad Institute Genomics Platform"/>
            <consortium name="The Broad Institute Genome Sequencing Center for Infectious Disease"/>
            <person name="Wu L."/>
            <person name="Ma J."/>
        </authorList>
    </citation>
    <scope>NUCLEOTIDE SEQUENCE [LARGE SCALE GENOMIC DNA]</scope>
    <source>
        <strain evidence="4">ZS-35-S2</strain>
    </source>
</reference>
<evidence type="ECO:0000313" key="3">
    <source>
        <dbReference type="EMBL" id="MFC6022579.1"/>
    </source>
</evidence>
<feature type="region of interest" description="Disordered" evidence="1">
    <location>
        <begin position="481"/>
        <end position="501"/>
    </location>
</feature>
<dbReference type="Pfam" id="PF13607">
    <property type="entry name" value="Succ_CoA_lig"/>
    <property type="match status" value="1"/>
</dbReference>
<dbReference type="EMBL" id="JBHSPR010000060">
    <property type="protein sequence ID" value="MFC6022579.1"/>
    <property type="molecule type" value="Genomic_DNA"/>
</dbReference>
<dbReference type="PANTHER" id="PTHR42793">
    <property type="entry name" value="COA BINDING DOMAIN CONTAINING PROTEIN"/>
    <property type="match status" value="1"/>
</dbReference>
<evidence type="ECO:0000259" key="2">
    <source>
        <dbReference type="SMART" id="SM00881"/>
    </source>
</evidence>
<dbReference type="SUPFAM" id="SSF52210">
    <property type="entry name" value="Succinyl-CoA synthetase domains"/>
    <property type="match status" value="2"/>
</dbReference>
<dbReference type="Pfam" id="PF19045">
    <property type="entry name" value="Ligase_CoA_2"/>
    <property type="match status" value="1"/>
</dbReference>
<gene>
    <name evidence="3" type="ORF">ACFP2T_41285</name>
</gene>
<comment type="caution">
    <text evidence="3">The sequence shown here is derived from an EMBL/GenBank/DDBJ whole genome shotgun (WGS) entry which is preliminary data.</text>
</comment>
<protein>
    <submittedName>
        <fullName evidence="3">CoA-binding protein</fullName>
    </submittedName>
</protein>
<dbReference type="InterPro" id="IPR043938">
    <property type="entry name" value="Ligase_CoA_dom"/>
</dbReference>